<dbReference type="GO" id="GO:0003995">
    <property type="term" value="F:acyl-CoA dehydrogenase activity"/>
    <property type="evidence" value="ECO:0007669"/>
    <property type="project" value="InterPro"/>
</dbReference>
<sequence>MSSNIRLWAGNSNFLHWTRTTVAAFSSERIAFLSTLSQRLLAGNYSAALKALGFWLRESQLRQWQQEYANDDKVMLAPVGRVLIVSPSNVEGLFAYSWALSYLMGNQTVVRVSEQLTDDQQGLFALLELLDKQSAGLSEQAFISYDKRSDWTQTLSHLCQLRMLWGSDQSIESIRQIVLPAQAQEWVFPDRYSVSVLHLTETDVPQLSKLAEGFARDVSTYQQQACASPKWVFWYQTDKTLQQQFWQAVDTYLVSAFPSNERLVASQYLCALGGTQIHHGNIHVIEASTILDSEQSLIGVVGQTGVADMTELAGLLPDNLQSVTNHGLEKENKTEIANRSNIRQFSALGQSLSFDLVWDGVDLFSLLSRRVRCY</sequence>
<keyword evidence="3" id="KW-1185">Reference proteome</keyword>
<dbReference type="InterPro" id="IPR008670">
    <property type="entry name" value="CoA_reduct_LuxC"/>
</dbReference>
<evidence type="ECO:0000256" key="1">
    <source>
        <dbReference type="ARBA" id="ARBA00022857"/>
    </source>
</evidence>
<dbReference type="Proteomes" id="UP000092627">
    <property type="component" value="Unassembled WGS sequence"/>
</dbReference>
<gene>
    <name evidence="2" type="ORF">MAQ5080_00271</name>
</gene>
<dbReference type="STRING" id="295068.MAQ5080_00271"/>
<dbReference type="GO" id="GO:0008218">
    <property type="term" value="P:bioluminescence"/>
    <property type="evidence" value="ECO:0007669"/>
    <property type="project" value="InterPro"/>
</dbReference>
<evidence type="ECO:0000313" key="3">
    <source>
        <dbReference type="Proteomes" id="UP000092627"/>
    </source>
</evidence>
<organism evidence="2 3">
    <name type="scientific">Marinomonas aquimarina</name>
    <dbReference type="NCBI Taxonomy" id="295068"/>
    <lineage>
        <taxon>Bacteria</taxon>
        <taxon>Pseudomonadati</taxon>
        <taxon>Pseudomonadota</taxon>
        <taxon>Gammaproteobacteria</taxon>
        <taxon>Oceanospirillales</taxon>
        <taxon>Oceanospirillaceae</taxon>
        <taxon>Marinomonas</taxon>
    </lineage>
</organism>
<name>A0A1A8T2D7_9GAMM</name>
<reference evidence="2 3" key="1">
    <citation type="submission" date="2016-06" db="EMBL/GenBank/DDBJ databases">
        <authorList>
            <person name="Kjaerup R.B."/>
            <person name="Dalgaard T.S."/>
            <person name="Juul-Madsen H.R."/>
        </authorList>
    </citation>
    <scope>NUCLEOTIDE SEQUENCE [LARGE SCALE GENOMIC DNA]</scope>
    <source>
        <strain evidence="2 3">CECT 5080</strain>
    </source>
</reference>
<dbReference type="OrthoDB" id="580775at2"/>
<protein>
    <submittedName>
        <fullName evidence="2">Acyl-CoA reductase (LuxC)</fullName>
    </submittedName>
</protein>
<keyword evidence="1" id="KW-0521">NADP</keyword>
<dbReference type="Pfam" id="PF05893">
    <property type="entry name" value="LuxC"/>
    <property type="match status" value="1"/>
</dbReference>
<dbReference type="AlphaFoldDB" id="A0A1A8T2D7"/>
<accession>A0A1A8T2D7</accession>
<dbReference type="EMBL" id="FLOC01000001">
    <property type="protein sequence ID" value="SBS25468.1"/>
    <property type="molecule type" value="Genomic_DNA"/>
</dbReference>
<dbReference type="RefSeq" id="WP_067204409.1">
    <property type="nucleotide sequence ID" value="NZ_FLOC01000001.1"/>
</dbReference>
<evidence type="ECO:0000313" key="2">
    <source>
        <dbReference type="EMBL" id="SBS25468.1"/>
    </source>
</evidence>
<proteinExistence type="predicted"/>